<evidence type="ECO:0000256" key="1">
    <source>
        <dbReference type="SAM" id="MobiDB-lite"/>
    </source>
</evidence>
<comment type="caution">
    <text evidence="2">The sequence shown here is derived from an EMBL/GenBank/DDBJ whole genome shotgun (WGS) entry which is preliminary data.</text>
</comment>
<proteinExistence type="predicted"/>
<accession>A0AAV7U7G2</accession>
<dbReference type="EMBL" id="JANPWB010000005">
    <property type="protein sequence ID" value="KAJ1184591.1"/>
    <property type="molecule type" value="Genomic_DNA"/>
</dbReference>
<reference evidence="2" key="1">
    <citation type="journal article" date="2022" name="bioRxiv">
        <title>Sequencing and chromosome-scale assembly of the giantPleurodeles waltlgenome.</title>
        <authorList>
            <person name="Brown T."/>
            <person name="Elewa A."/>
            <person name="Iarovenko S."/>
            <person name="Subramanian E."/>
            <person name="Araus A.J."/>
            <person name="Petzold A."/>
            <person name="Susuki M."/>
            <person name="Suzuki K.-i.T."/>
            <person name="Hayashi T."/>
            <person name="Toyoda A."/>
            <person name="Oliveira C."/>
            <person name="Osipova E."/>
            <person name="Leigh N.D."/>
            <person name="Simon A."/>
            <person name="Yun M.H."/>
        </authorList>
    </citation>
    <scope>NUCLEOTIDE SEQUENCE</scope>
    <source>
        <strain evidence="2">20211129_DDA</strain>
        <tissue evidence="2">Liver</tissue>
    </source>
</reference>
<sequence>MPGVPAVSEAGEERAAGGKVAAVCPCALCPPQVSAVGMRQNGSCRAGPEETPRPAGGRWGASPHALGPWRGAALGGSLFFCSALERRHNLQAVGPTLSPENVVSLACGARKTRHAGVWPHPALRPAGYPPRDLSWRSTLTPIFHSRDPSEDGFWLFTLDVSPRGLETNRWYNRRTLQIIPFLPPL</sequence>
<name>A0AAV7U7G2_PLEWA</name>
<evidence type="ECO:0000313" key="2">
    <source>
        <dbReference type="EMBL" id="KAJ1184591.1"/>
    </source>
</evidence>
<feature type="region of interest" description="Disordered" evidence="1">
    <location>
        <begin position="39"/>
        <end position="59"/>
    </location>
</feature>
<evidence type="ECO:0000313" key="3">
    <source>
        <dbReference type="Proteomes" id="UP001066276"/>
    </source>
</evidence>
<protein>
    <submittedName>
        <fullName evidence="2">Uncharacterized protein</fullName>
    </submittedName>
</protein>
<keyword evidence="3" id="KW-1185">Reference proteome</keyword>
<gene>
    <name evidence="2" type="ORF">NDU88_001395</name>
</gene>
<dbReference type="AlphaFoldDB" id="A0AAV7U7G2"/>
<dbReference type="Proteomes" id="UP001066276">
    <property type="component" value="Chromosome 3_1"/>
</dbReference>
<organism evidence="2 3">
    <name type="scientific">Pleurodeles waltl</name>
    <name type="common">Iberian ribbed newt</name>
    <dbReference type="NCBI Taxonomy" id="8319"/>
    <lineage>
        <taxon>Eukaryota</taxon>
        <taxon>Metazoa</taxon>
        <taxon>Chordata</taxon>
        <taxon>Craniata</taxon>
        <taxon>Vertebrata</taxon>
        <taxon>Euteleostomi</taxon>
        <taxon>Amphibia</taxon>
        <taxon>Batrachia</taxon>
        <taxon>Caudata</taxon>
        <taxon>Salamandroidea</taxon>
        <taxon>Salamandridae</taxon>
        <taxon>Pleurodelinae</taxon>
        <taxon>Pleurodeles</taxon>
    </lineage>
</organism>